<dbReference type="PANTHER" id="PTHR37946">
    <property type="entry name" value="SLL1969 PROTEIN"/>
    <property type="match status" value="1"/>
</dbReference>
<dbReference type="InterPro" id="IPR029058">
    <property type="entry name" value="AB_hydrolase_fold"/>
</dbReference>
<keyword evidence="4" id="KW-1185">Reference proteome</keyword>
<dbReference type="Gene3D" id="3.40.50.1820">
    <property type="entry name" value="alpha/beta hydrolase"/>
    <property type="match status" value="1"/>
</dbReference>
<keyword evidence="3" id="KW-0378">Hydrolase</keyword>
<keyword evidence="2" id="KW-1133">Transmembrane helix</keyword>
<dbReference type="RefSeq" id="WP_055472476.1">
    <property type="nucleotide sequence ID" value="NZ_JBIRWE010000003.1"/>
</dbReference>
<protein>
    <submittedName>
        <fullName evidence="3">Alpha/beta fold hydrolase</fullName>
    </submittedName>
</protein>
<feature type="region of interest" description="Disordered" evidence="1">
    <location>
        <begin position="244"/>
        <end position="320"/>
    </location>
</feature>
<keyword evidence="2" id="KW-0812">Transmembrane</keyword>
<evidence type="ECO:0000256" key="1">
    <source>
        <dbReference type="SAM" id="MobiDB-lite"/>
    </source>
</evidence>
<dbReference type="Proteomes" id="UP001611548">
    <property type="component" value="Unassembled WGS sequence"/>
</dbReference>
<keyword evidence="2" id="KW-0472">Membrane</keyword>
<dbReference type="SUPFAM" id="SSF53474">
    <property type="entry name" value="alpha/beta-Hydrolases"/>
    <property type="match status" value="1"/>
</dbReference>
<comment type="caution">
    <text evidence="3">The sequence shown here is derived from an EMBL/GenBank/DDBJ whole genome shotgun (WGS) entry which is preliminary data.</text>
</comment>
<reference evidence="3 4" key="1">
    <citation type="submission" date="2024-10" db="EMBL/GenBank/DDBJ databases">
        <title>The Natural Products Discovery Center: Release of the First 8490 Sequenced Strains for Exploring Actinobacteria Biosynthetic Diversity.</title>
        <authorList>
            <person name="Kalkreuter E."/>
            <person name="Kautsar S.A."/>
            <person name="Yang D."/>
            <person name="Bader C.D."/>
            <person name="Teijaro C.N."/>
            <person name="Fluegel L."/>
            <person name="Davis C.M."/>
            <person name="Simpson J.R."/>
            <person name="Lauterbach L."/>
            <person name="Steele A.D."/>
            <person name="Gui C."/>
            <person name="Meng S."/>
            <person name="Li G."/>
            <person name="Viehrig K."/>
            <person name="Ye F."/>
            <person name="Su P."/>
            <person name="Kiefer A.F."/>
            <person name="Nichols A."/>
            <person name="Cepeda A.J."/>
            <person name="Yan W."/>
            <person name="Fan B."/>
            <person name="Jiang Y."/>
            <person name="Adhikari A."/>
            <person name="Zheng C.-J."/>
            <person name="Schuster L."/>
            <person name="Cowan T.M."/>
            <person name="Smanski M.J."/>
            <person name="Chevrette M.G."/>
            <person name="De Carvalho L.P.S."/>
            <person name="Shen B."/>
        </authorList>
    </citation>
    <scope>NUCLEOTIDE SEQUENCE [LARGE SCALE GENOMIC DNA]</scope>
    <source>
        <strain evidence="3 4">NPDC020327</strain>
    </source>
</reference>
<dbReference type="EMBL" id="JBIRWE010000003">
    <property type="protein sequence ID" value="MFI1964321.1"/>
    <property type="molecule type" value="Genomic_DNA"/>
</dbReference>
<dbReference type="PANTHER" id="PTHR37946:SF1">
    <property type="entry name" value="SLL1969 PROTEIN"/>
    <property type="match status" value="1"/>
</dbReference>
<dbReference type="Pfam" id="PF02089">
    <property type="entry name" value="Palm_thioest"/>
    <property type="match status" value="1"/>
</dbReference>
<accession>A0ABW7UR28</accession>
<name>A0ABW7UR28_9ACTN</name>
<proteinExistence type="predicted"/>
<feature type="transmembrane region" description="Helical" evidence="2">
    <location>
        <begin position="318"/>
        <end position="340"/>
    </location>
</feature>
<organism evidence="3 4">
    <name type="scientific">Streptomyces pathocidini</name>
    <dbReference type="NCBI Taxonomy" id="1650571"/>
    <lineage>
        <taxon>Bacteria</taxon>
        <taxon>Bacillati</taxon>
        <taxon>Actinomycetota</taxon>
        <taxon>Actinomycetes</taxon>
        <taxon>Kitasatosporales</taxon>
        <taxon>Streptomycetaceae</taxon>
        <taxon>Streptomyces</taxon>
    </lineage>
</organism>
<evidence type="ECO:0000313" key="4">
    <source>
        <dbReference type="Proteomes" id="UP001611548"/>
    </source>
</evidence>
<dbReference type="GO" id="GO:0016787">
    <property type="term" value="F:hydrolase activity"/>
    <property type="evidence" value="ECO:0007669"/>
    <property type="project" value="UniProtKB-KW"/>
</dbReference>
<sequence>MAAAKKLELPNLTEHINDWSCRSDKGKDPVVLVHGTFGFTSHADQKPIDRWGRMAEPLKKDGHCVYALRYGVGFLDTPGTGKMADSARELQTFVDGVKQSAGASKVKLVGYSQGGLVSRYYLKNLGGAASVSSLVGLGTPNQGTEGLEAKVGSVVYPAVREMLPNSDFLKQLNSGGDLVSGVSYTMVATPADDIVLPYTSAHLSGPKEQLTNVTLSGGKPVNHDQLPNDPDTIAWVRAAVSATGPADPSFRPGDSLPAQPGNGSSPAPGNSSSPAPGNSSSPAPDNSGKPNPGEGNSTAPGGGSGGGDQNVPGMDVPMASPTALIGATSVFLAGGALVYLGNRRRQARS</sequence>
<evidence type="ECO:0000313" key="3">
    <source>
        <dbReference type="EMBL" id="MFI1964321.1"/>
    </source>
</evidence>
<feature type="compositionally biased region" description="Low complexity" evidence="1">
    <location>
        <begin position="257"/>
        <end position="299"/>
    </location>
</feature>
<gene>
    <name evidence="3" type="ORF">ACH429_09390</name>
</gene>
<evidence type="ECO:0000256" key="2">
    <source>
        <dbReference type="SAM" id="Phobius"/>
    </source>
</evidence>